<keyword evidence="3" id="KW-1185">Reference proteome</keyword>
<proteinExistence type="predicted"/>
<accession>A0A195ET71</accession>
<feature type="region of interest" description="Disordered" evidence="1">
    <location>
        <begin position="108"/>
        <end position="135"/>
    </location>
</feature>
<protein>
    <submittedName>
        <fullName evidence="2">Uncharacterized protein</fullName>
    </submittedName>
</protein>
<name>A0A195ET71_9HYME</name>
<evidence type="ECO:0000256" key="1">
    <source>
        <dbReference type="SAM" id="MobiDB-lite"/>
    </source>
</evidence>
<dbReference type="Proteomes" id="UP000078541">
    <property type="component" value="Unassembled WGS sequence"/>
</dbReference>
<dbReference type="AlphaFoldDB" id="A0A195ET71"/>
<sequence>MVLHCIRDHFNAIIFLKLGDSGRGKQQSEISHCSIVPGDEVDVNVKNIIIMWGIGYSKNSKTKAPESQNIIPLTLHLTWTLHEHAHVQRRPRETRIHHADAQRVVASRDVPPNVAGANQDTRRLEATMSGPFELD</sequence>
<dbReference type="EMBL" id="KQ981979">
    <property type="protein sequence ID" value="KYN31356.1"/>
    <property type="molecule type" value="Genomic_DNA"/>
</dbReference>
<evidence type="ECO:0000313" key="3">
    <source>
        <dbReference type="Proteomes" id="UP000078541"/>
    </source>
</evidence>
<gene>
    <name evidence="2" type="ORF">ALC56_14237</name>
</gene>
<reference evidence="2 3" key="1">
    <citation type="submission" date="2016-03" db="EMBL/GenBank/DDBJ databases">
        <title>Trachymyrmex septentrionalis WGS genome.</title>
        <authorList>
            <person name="Nygaard S."/>
            <person name="Hu H."/>
            <person name="Boomsma J."/>
            <person name="Zhang G."/>
        </authorList>
    </citation>
    <scope>NUCLEOTIDE SEQUENCE [LARGE SCALE GENOMIC DNA]</scope>
    <source>
        <strain evidence="2">Tsep2-gDNA-1</strain>
        <tissue evidence="2">Whole body</tissue>
    </source>
</reference>
<organism evidence="2 3">
    <name type="scientific">Trachymyrmex septentrionalis</name>
    <dbReference type="NCBI Taxonomy" id="34720"/>
    <lineage>
        <taxon>Eukaryota</taxon>
        <taxon>Metazoa</taxon>
        <taxon>Ecdysozoa</taxon>
        <taxon>Arthropoda</taxon>
        <taxon>Hexapoda</taxon>
        <taxon>Insecta</taxon>
        <taxon>Pterygota</taxon>
        <taxon>Neoptera</taxon>
        <taxon>Endopterygota</taxon>
        <taxon>Hymenoptera</taxon>
        <taxon>Apocrita</taxon>
        <taxon>Aculeata</taxon>
        <taxon>Formicoidea</taxon>
        <taxon>Formicidae</taxon>
        <taxon>Myrmicinae</taxon>
        <taxon>Trachymyrmex</taxon>
    </lineage>
</organism>
<evidence type="ECO:0000313" key="2">
    <source>
        <dbReference type="EMBL" id="KYN31356.1"/>
    </source>
</evidence>